<feature type="compositionally biased region" description="Polar residues" evidence="1">
    <location>
        <begin position="52"/>
        <end position="62"/>
    </location>
</feature>
<name>A0A8A3NZ22_9HELO</name>
<evidence type="ECO:0000313" key="2">
    <source>
        <dbReference type="EMBL" id="QSZ30915.1"/>
    </source>
</evidence>
<dbReference type="OrthoDB" id="3559845at2759"/>
<proteinExistence type="predicted"/>
<feature type="compositionally biased region" description="Basic residues" evidence="1">
    <location>
        <begin position="122"/>
        <end position="134"/>
    </location>
</feature>
<gene>
    <name evidence="2" type="ORF">DSL72_000473</name>
</gene>
<feature type="compositionally biased region" description="Basic and acidic residues" evidence="1">
    <location>
        <begin position="321"/>
        <end position="330"/>
    </location>
</feature>
<dbReference type="EMBL" id="CP063406">
    <property type="protein sequence ID" value="QSZ30915.1"/>
    <property type="molecule type" value="Genomic_DNA"/>
</dbReference>
<dbReference type="AlphaFoldDB" id="A0A8A3NZ22"/>
<dbReference type="Proteomes" id="UP000672032">
    <property type="component" value="Chromosome 2"/>
</dbReference>
<feature type="compositionally biased region" description="Polar residues" evidence="1">
    <location>
        <begin position="94"/>
        <end position="118"/>
    </location>
</feature>
<feature type="region of interest" description="Disordered" evidence="1">
    <location>
        <begin position="1"/>
        <end position="330"/>
    </location>
</feature>
<feature type="compositionally biased region" description="Polar residues" evidence="1">
    <location>
        <begin position="76"/>
        <end position="87"/>
    </location>
</feature>
<feature type="compositionally biased region" description="Acidic residues" evidence="1">
    <location>
        <begin position="158"/>
        <end position="169"/>
    </location>
</feature>
<feature type="compositionally biased region" description="Polar residues" evidence="1">
    <location>
        <begin position="248"/>
        <end position="258"/>
    </location>
</feature>
<feature type="compositionally biased region" description="Polar residues" evidence="1">
    <location>
        <begin position="204"/>
        <end position="214"/>
    </location>
</feature>
<keyword evidence="3" id="KW-1185">Reference proteome</keyword>
<sequence>MADRTRRNASMRGRIQRLRDHRPRRNAFSSPSGLSINLGRVVPNFSDLIALSSPSGPPNQSSDNEEIRRPLASMEITETQTSSQTPRQIPGQGWQASGSSAQPSRLDGQQNTAMTSNETNRRAKKLTKHEKNLKKFFSGLRGETGTESDVEGSSASEMDNESPVDEMEIDGLANDPTSSRGRMKGHLKTQSKPEGMRIAAHTDASVSRGPQSSPLPHRKSLPIAIPQSRNPARRVGSTVAEQEVMLSRTEQMMANQERSPVLSPGNPKKESWLSDLTFGRKASLSSSQSYDGPPAWLLYKKPEKLAAEEKKKDEDEDGDDGDMKNWIEHP</sequence>
<organism evidence="2 3">
    <name type="scientific">Monilinia vaccinii-corymbosi</name>
    <dbReference type="NCBI Taxonomy" id="61207"/>
    <lineage>
        <taxon>Eukaryota</taxon>
        <taxon>Fungi</taxon>
        <taxon>Dikarya</taxon>
        <taxon>Ascomycota</taxon>
        <taxon>Pezizomycotina</taxon>
        <taxon>Leotiomycetes</taxon>
        <taxon>Helotiales</taxon>
        <taxon>Sclerotiniaceae</taxon>
        <taxon>Monilinia</taxon>
    </lineage>
</organism>
<accession>A0A8A3NZ22</accession>
<reference evidence="2" key="1">
    <citation type="submission" date="2020-10" db="EMBL/GenBank/DDBJ databases">
        <title>Genome Sequence of Monilinia vaccinii-corymbosi Sheds Light on Mummy Berry Disease Infection of Blueberry and Mating Type.</title>
        <authorList>
            <person name="Yow A.G."/>
            <person name="Zhang Y."/>
            <person name="Bansal K."/>
            <person name="Eacker S.M."/>
            <person name="Sullivan S."/>
            <person name="Liachko I."/>
            <person name="Cubeta M.A."/>
            <person name="Rollins J.A."/>
            <person name="Ashrafi H."/>
        </authorList>
    </citation>
    <scope>NUCLEOTIDE SEQUENCE</scope>
    <source>
        <strain evidence="2">RL-1</strain>
    </source>
</reference>
<evidence type="ECO:0000256" key="1">
    <source>
        <dbReference type="SAM" id="MobiDB-lite"/>
    </source>
</evidence>
<feature type="compositionally biased region" description="Basic and acidic residues" evidence="1">
    <location>
        <begin position="300"/>
        <end position="313"/>
    </location>
</feature>
<protein>
    <submittedName>
        <fullName evidence="2">Uncharacterized protein</fullName>
    </submittedName>
</protein>
<feature type="compositionally biased region" description="Basic residues" evidence="1">
    <location>
        <begin position="14"/>
        <end position="25"/>
    </location>
</feature>
<feature type="compositionally biased region" description="Polar residues" evidence="1">
    <location>
        <begin position="145"/>
        <end position="157"/>
    </location>
</feature>
<evidence type="ECO:0000313" key="3">
    <source>
        <dbReference type="Proteomes" id="UP000672032"/>
    </source>
</evidence>